<dbReference type="SUPFAM" id="SSF51206">
    <property type="entry name" value="cAMP-binding domain-like"/>
    <property type="match status" value="1"/>
</dbReference>
<dbReference type="PROSITE" id="PS50042">
    <property type="entry name" value="CNMP_BINDING_3"/>
    <property type="match status" value="1"/>
</dbReference>
<dbReference type="CDD" id="cd00038">
    <property type="entry name" value="CAP_ED"/>
    <property type="match status" value="1"/>
</dbReference>
<proteinExistence type="predicted"/>
<comment type="caution">
    <text evidence="2">The sequence shown here is derived from an EMBL/GenBank/DDBJ whole genome shotgun (WGS) entry which is preliminary data.</text>
</comment>
<dbReference type="InterPro" id="IPR018490">
    <property type="entry name" value="cNMP-bd_dom_sf"/>
</dbReference>
<dbReference type="InterPro" id="IPR014710">
    <property type="entry name" value="RmlC-like_jellyroll"/>
</dbReference>
<dbReference type="SMART" id="SM00100">
    <property type="entry name" value="cNMP"/>
    <property type="match status" value="1"/>
</dbReference>
<evidence type="ECO:0000313" key="2">
    <source>
        <dbReference type="EMBL" id="RRR65679.1"/>
    </source>
</evidence>
<dbReference type="EMBL" id="RSAS01000923">
    <property type="protein sequence ID" value="RRR65679.1"/>
    <property type="molecule type" value="Genomic_DNA"/>
</dbReference>
<reference evidence="2 3" key="1">
    <citation type="submission" date="2018-12" db="EMBL/GenBank/DDBJ databases">
        <title>Genome Sequence of Candidatus Viridilinea halotolerans isolated from saline sulfide-rich spring.</title>
        <authorList>
            <person name="Grouzdev D.S."/>
            <person name="Burganskaya E.I."/>
            <person name="Krutkina M.S."/>
            <person name="Sukhacheva M.V."/>
            <person name="Gorlenko V.M."/>
        </authorList>
    </citation>
    <scope>NUCLEOTIDE SEQUENCE [LARGE SCALE GENOMIC DNA]</scope>
    <source>
        <strain evidence="2">Chok-6</strain>
    </source>
</reference>
<dbReference type="Proteomes" id="UP000280307">
    <property type="component" value="Unassembled WGS sequence"/>
</dbReference>
<gene>
    <name evidence="2" type="ORF">EI684_22450</name>
</gene>
<dbReference type="InterPro" id="IPR000595">
    <property type="entry name" value="cNMP-bd_dom"/>
</dbReference>
<dbReference type="Gene3D" id="2.60.120.10">
    <property type="entry name" value="Jelly Rolls"/>
    <property type="match status" value="1"/>
</dbReference>
<sequence length="160" mass="17597">MVSPELLRRYPFFSGLNTEQLTALAKAADEMTLEAGNTLFREGEDLHSLYLVIEGRVEITMTLPEVGNRLAVQQPDTPTREAVVSVINAGAVVAWSALIPPYVATSGARTASNCRLVALDCRDLRDSFDHDPHFGYLMLVKVAQAARDRIRDLHTEMLGG</sequence>
<feature type="domain" description="Cyclic nucleotide-binding" evidence="1">
    <location>
        <begin position="12"/>
        <end position="125"/>
    </location>
</feature>
<dbReference type="AlphaFoldDB" id="A0A426TQT3"/>
<dbReference type="Pfam" id="PF00027">
    <property type="entry name" value="cNMP_binding"/>
    <property type="match status" value="1"/>
</dbReference>
<name>A0A426TQT3_9CHLR</name>
<evidence type="ECO:0000259" key="1">
    <source>
        <dbReference type="PROSITE" id="PS50042"/>
    </source>
</evidence>
<organism evidence="2 3">
    <name type="scientific">Candidatus Viridilinea halotolerans</name>
    <dbReference type="NCBI Taxonomy" id="2491704"/>
    <lineage>
        <taxon>Bacteria</taxon>
        <taxon>Bacillati</taxon>
        <taxon>Chloroflexota</taxon>
        <taxon>Chloroflexia</taxon>
        <taxon>Chloroflexales</taxon>
        <taxon>Chloroflexineae</taxon>
        <taxon>Oscillochloridaceae</taxon>
        <taxon>Candidatus Viridilinea</taxon>
    </lineage>
</organism>
<protein>
    <submittedName>
        <fullName evidence="2">Cyclic nucleotide-binding domain-containing protein</fullName>
    </submittedName>
</protein>
<accession>A0A426TQT3</accession>
<evidence type="ECO:0000313" key="3">
    <source>
        <dbReference type="Proteomes" id="UP000280307"/>
    </source>
</evidence>